<evidence type="ECO:0000256" key="3">
    <source>
        <dbReference type="ARBA" id="ARBA00014919"/>
    </source>
</evidence>
<reference evidence="17 18" key="1">
    <citation type="submission" date="2016-10" db="EMBL/GenBank/DDBJ databases">
        <title>Draft genome sequences of four alkaliphilic bacteria belonging to the Anaerobacillus genus.</title>
        <authorList>
            <person name="Bassil N.M."/>
            <person name="Lloyd J.R."/>
        </authorList>
    </citation>
    <scope>NUCLEOTIDE SEQUENCE [LARGE SCALE GENOMIC DNA]</scope>
    <source>
        <strain evidence="17 18">DSM 15340</strain>
    </source>
</reference>
<evidence type="ECO:0000256" key="13">
    <source>
        <dbReference type="NCBIfam" id="TIGR03499"/>
    </source>
</evidence>
<gene>
    <name evidence="17" type="ORF">BKP35_15670</name>
</gene>
<evidence type="ECO:0000256" key="4">
    <source>
        <dbReference type="ARBA" id="ARBA00022448"/>
    </source>
</evidence>
<dbReference type="NCBIfam" id="TIGR03499">
    <property type="entry name" value="FlhF"/>
    <property type="match status" value="1"/>
</dbReference>
<dbReference type="SMART" id="SM00382">
    <property type="entry name" value="AAA"/>
    <property type="match status" value="1"/>
</dbReference>
<feature type="compositionally biased region" description="Polar residues" evidence="14">
    <location>
        <begin position="69"/>
        <end position="94"/>
    </location>
</feature>
<comment type="function">
    <text evidence="12">Necessary for flagellar biosynthesis. May be involved in translocation of the flagellum.</text>
</comment>
<evidence type="ECO:0000313" key="18">
    <source>
        <dbReference type="Proteomes" id="UP000180098"/>
    </source>
</evidence>
<dbReference type="GO" id="GO:0005047">
    <property type="term" value="F:signal recognition particle binding"/>
    <property type="evidence" value="ECO:0007669"/>
    <property type="project" value="TreeGrafter"/>
</dbReference>
<evidence type="ECO:0000256" key="2">
    <source>
        <dbReference type="ARBA" id="ARBA00008531"/>
    </source>
</evidence>
<keyword evidence="11" id="KW-1006">Bacterial flagellum protein export</keyword>
<dbReference type="RefSeq" id="WP_071314307.1">
    <property type="nucleotide sequence ID" value="NZ_MLQQ01000042.1"/>
</dbReference>
<dbReference type="Gene3D" id="1.20.120.1380">
    <property type="entry name" value="Flagellar FlhF biosynthesis protein, N domain"/>
    <property type="match status" value="1"/>
</dbReference>
<organism evidence="17 18">
    <name type="scientific">Anaerobacillus arseniciselenatis</name>
    <dbReference type="NCBI Taxonomy" id="85682"/>
    <lineage>
        <taxon>Bacteria</taxon>
        <taxon>Bacillati</taxon>
        <taxon>Bacillota</taxon>
        <taxon>Bacilli</taxon>
        <taxon>Bacillales</taxon>
        <taxon>Bacillaceae</taxon>
        <taxon>Anaerobacillus</taxon>
    </lineage>
</organism>
<dbReference type="InterPro" id="IPR047040">
    <property type="entry name" value="FlhF__GTPase_dom"/>
</dbReference>
<dbReference type="Proteomes" id="UP000180098">
    <property type="component" value="Unassembled WGS sequence"/>
</dbReference>
<dbReference type="InterPro" id="IPR020006">
    <property type="entry name" value="FlhF"/>
</dbReference>
<keyword evidence="17" id="KW-0969">Cilium</keyword>
<dbReference type="GO" id="GO:0006614">
    <property type="term" value="P:SRP-dependent cotranslational protein targeting to membrane"/>
    <property type="evidence" value="ECO:0007669"/>
    <property type="project" value="UniProtKB-UniRule"/>
</dbReference>
<protein>
    <recommendedName>
        <fullName evidence="3 13">Flagellar biosynthesis protein FlhF</fullName>
    </recommendedName>
</protein>
<keyword evidence="18" id="KW-1185">Reference proteome</keyword>
<feature type="region of interest" description="Disordered" evidence="14">
    <location>
        <begin position="63"/>
        <end position="95"/>
    </location>
</feature>
<feature type="domain" description="AAA+ ATPase" evidence="15">
    <location>
        <begin position="195"/>
        <end position="392"/>
    </location>
</feature>
<evidence type="ECO:0000256" key="11">
    <source>
        <dbReference type="ARBA" id="ARBA00023225"/>
    </source>
</evidence>
<dbReference type="Pfam" id="PF00448">
    <property type="entry name" value="SRP54"/>
    <property type="match status" value="1"/>
</dbReference>
<keyword evidence="4" id="KW-0813">Transport</keyword>
<dbReference type="GO" id="GO:0015031">
    <property type="term" value="P:protein transport"/>
    <property type="evidence" value="ECO:0007669"/>
    <property type="project" value="UniProtKB-KW"/>
</dbReference>
<evidence type="ECO:0000256" key="5">
    <source>
        <dbReference type="ARBA" id="ARBA00022475"/>
    </source>
</evidence>
<keyword evidence="7" id="KW-1005">Bacterial flagellum biogenesis</keyword>
<dbReference type="EMBL" id="MLQQ01000042">
    <property type="protein sequence ID" value="OIJ09920.1"/>
    <property type="molecule type" value="Genomic_DNA"/>
</dbReference>
<keyword evidence="8" id="KW-0653">Protein transport</keyword>
<evidence type="ECO:0000259" key="15">
    <source>
        <dbReference type="SMART" id="SM00382"/>
    </source>
</evidence>
<dbReference type="GO" id="GO:0005525">
    <property type="term" value="F:GTP binding"/>
    <property type="evidence" value="ECO:0007669"/>
    <property type="project" value="UniProtKB-UniRule"/>
</dbReference>
<comment type="subcellular location">
    <subcellularLocation>
        <location evidence="1">Cell membrane</location>
        <topology evidence="1">Peripheral membrane protein</topology>
        <orientation evidence="1">Cytoplasmic side</orientation>
    </subcellularLocation>
</comment>
<evidence type="ECO:0000256" key="10">
    <source>
        <dbReference type="ARBA" id="ARBA00023136"/>
    </source>
</evidence>
<keyword evidence="17" id="KW-0282">Flagellum</keyword>
<evidence type="ECO:0000256" key="9">
    <source>
        <dbReference type="ARBA" id="ARBA00023134"/>
    </source>
</evidence>
<keyword evidence="17" id="KW-0966">Cell projection</keyword>
<dbReference type="GO" id="GO:0044781">
    <property type="term" value="P:bacterial-type flagellum organization"/>
    <property type="evidence" value="ECO:0007669"/>
    <property type="project" value="UniProtKB-UniRule"/>
</dbReference>
<dbReference type="Gene3D" id="3.40.50.300">
    <property type="entry name" value="P-loop containing nucleotide triphosphate hydrolases"/>
    <property type="match status" value="1"/>
</dbReference>
<dbReference type="InterPro" id="IPR027417">
    <property type="entry name" value="P-loop_NTPase"/>
</dbReference>
<proteinExistence type="inferred from homology"/>
<accession>A0A1S2LCD5</accession>
<evidence type="ECO:0000256" key="14">
    <source>
        <dbReference type="SAM" id="MobiDB-lite"/>
    </source>
</evidence>
<dbReference type="SUPFAM" id="SSF52540">
    <property type="entry name" value="P-loop containing nucleoside triphosphate hydrolases"/>
    <property type="match status" value="1"/>
</dbReference>
<dbReference type="PANTHER" id="PTHR43134">
    <property type="entry name" value="SIGNAL RECOGNITION PARTICLE RECEPTOR SUBUNIT ALPHA"/>
    <property type="match status" value="1"/>
</dbReference>
<dbReference type="GO" id="GO:0003924">
    <property type="term" value="F:GTPase activity"/>
    <property type="evidence" value="ECO:0007669"/>
    <property type="project" value="UniProtKB-UniRule"/>
</dbReference>
<evidence type="ECO:0000256" key="8">
    <source>
        <dbReference type="ARBA" id="ARBA00022927"/>
    </source>
</evidence>
<evidence type="ECO:0000256" key="12">
    <source>
        <dbReference type="ARBA" id="ARBA00025337"/>
    </source>
</evidence>
<comment type="similarity">
    <text evidence="2">Belongs to the GTP-binding SRP family.</text>
</comment>
<dbReference type="CDD" id="cd17873">
    <property type="entry name" value="FlhF"/>
    <property type="match status" value="1"/>
</dbReference>
<keyword evidence="5" id="KW-1003">Cell membrane</keyword>
<dbReference type="InterPro" id="IPR000897">
    <property type="entry name" value="SRP54_GTPase_dom"/>
</dbReference>
<evidence type="ECO:0000259" key="16">
    <source>
        <dbReference type="SMART" id="SM00962"/>
    </source>
</evidence>
<comment type="caution">
    <text evidence="17">The sequence shown here is derived from an EMBL/GenBank/DDBJ whole genome shotgun (WGS) entry which is preliminary data.</text>
</comment>
<sequence length="392" mass="44357">MKVKKFVAKSMSEAMKKIRQELGSDAVILNSKEVETGGFLGFFTKKNIEVIAAVDTAPAVRRQVPKKSAQANRSSSKPSASVKPQTNTIESNLKPSLKDETLASEVKELKNIVNGISSSIVTQFEDYPDGLKKMNQRLIDQDIDSSIRTEVMKKLLKKWYILDKETMNEEEVMHITKETLLQFLNEKDIDGFQFNKKYLNLVGPTGVGKTTTIAKIAAHCVLKHKKRVAFITTDTFRIAAIDQLKTYAKILNVPVEVVYSVEDFKQAKEKLANYDLVLIDSAGRNFLNQLYIDELKKVIDFNEEMETYLVLSLTSKYKDMVTIFEQFSRININKVIFTKKDETYSRGAMLNLIHEYDVGVSYITNGQSVPDDIVEGSATQIVNSILEVDDYE</sequence>
<dbReference type="OrthoDB" id="9778554at2"/>
<dbReference type="PANTHER" id="PTHR43134:SF3">
    <property type="entry name" value="FLAGELLAR BIOSYNTHESIS PROTEIN FLHF"/>
    <property type="match status" value="1"/>
</dbReference>
<evidence type="ECO:0000256" key="6">
    <source>
        <dbReference type="ARBA" id="ARBA00022741"/>
    </source>
</evidence>
<dbReference type="AlphaFoldDB" id="A0A1S2LCD5"/>
<dbReference type="InterPro" id="IPR003593">
    <property type="entry name" value="AAA+_ATPase"/>
</dbReference>
<name>A0A1S2LCD5_9BACI</name>
<dbReference type="FunFam" id="3.40.50.300:FF:000695">
    <property type="entry name" value="Flagellar biosynthesis regulator FlhF"/>
    <property type="match status" value="1"/>
</dbReference>
<keyword evidence="10" id="KW-0472">Membrane</keyword>
<evidence type="ECO:0000256" key="7">
    <source>
        <dbReference type="ARBA" id="ARBA00022795"/>
    </source>
</evidence>
<evidence type="ECO:0000256" key="1">
    <source>
        <dbReference type="ARBA" id="ARBA00004413"/>
    </source>
</evidence>
<keyword evidence="6" id="KW-0547">Nucleotide-binding</keyword>
<keyword evidence="9" id="KW-0342">GTP-binding</keyword>
<evidence type="ECO:0000313" key="17">
    <source>
        <dbReference type="EMBL" id="OIJ09920.1"/>
    </source>
</evidence>
<feature type="domain" description="SRP54-type proteins GTP-binding" evidence="16">
    <location>
        <begin position="196"/>
        <end position="387"/>
    </location>
</feature>
<dbReference type="GO" id="GO:0005886">
    <property type="term" value="C:plasma membrane"/>
    <property type="evidence" value="ECO:0007669"/>
    <property type="project" value="UniProtKB-SubCell"/>
</dbReference>
<dbReference type="SMART" id="SM00962">
    <property type="entry name" value="SRP54"/>
    <property type="match status" value="1"/>
</dbReference>